<dbReference type="InterPro" id="IPR018247">
    <property type="entry name" value="EF_Hand_1_Ca_BS"/>
</dbReference>
<evidence type="ECO:0000256" key="16">
    <source>
        <dbReference type="ARBA" id="ARBA00022989"/>
    </source>
</evidence>
<evidence type="ECO:0000256" key="22">
    <source>
        <dbReference type="ARBA" id="ARBA00048762"/>
    </source>
</evidence>
<dbReference type="Gene3D" id="2.40.30.10">
    <property type="entry name" value="Translation factors"/>
    <property type="match status" value="1"/>
</dbReference>
<evidence type="ECO:0000256" key="21">
    <source>
        <dbReference type="ARBA" id="ARBA00047455"/>
    </source>
</evidence>
<evidence type="ECO:0000256" key="1">
    <source>
        <dbReference type="ARBA" id="ARBA00003796"/>
    </source>
</evidence>
<dbReference type="Pfam" id="PF00036">
    <property type="entry name" value="EF-hand_1"/>
    <property type="match status" value="1"/>
</dbReference>
<keyword evidence="28" id="KW-1185">Reference proteome</keyword>
<dbReference type="CDD" id="cd09820">
    <property type="entry name" value="dual_peroxidase_like"/>
    <property type="match status" value="1"/>
</dbReference>
<dbReference type="InterPro" id="IPR017938">
    <property type="entry name" value="Riboflavin_synthase-like_b-brl"/>
</dbReference>
<evidence type="ECO:0000259" key="25">
    <source>
        <dbReference type="PROSITE" id="PS50222"/>
    </source>
</evidence>
<keyword evidence="17" id="KW-0560">Oxidoreductase</keyword>
<comment type="caution">
    <text evidence="27">The sequence shown here is derived from an EMBL/GenBank/DDBJ whole genome shotgun (WGS) entry which is preliminary data.</text>
</comment>
<evidence type="ECO:0000259" key="26">
    <source>
        <dbReference type="PROSITE" id="PS51384"/>
    </source>
</evidence>
<keyword evidence="13" id="KW-0274">FAD</keyword>
<gene>
    <name evidence="27" type="ORF">ANANG_G00204380</name>
</gene>
<comment type="catalytic activity">
    <reaction evidence="22">
        <text>NADPH + O2 + H(+) = H2O2 + NADP(+)</text>
        <dbReference type="Rhea" id="RHEA:11260"/>
        <dbReference type="ChEBI" id="CHEBI:15378"/>
        <dbReference type="ChEBI" id="CHEBI:15379"/>
        <dbReference type="ChEBI" id="CHEBI:16240"/>
        <dbReference type="ChEBI" id="CHEBI:57783"/>
        <dbReference type="ChEBI" id="CHEBI:58349"/>
        <dbReference type="EC" id="1.6.3.1"/>
    </reaction>
</comment>
<keyword evidence="11 24" id="KW-0732">Signal</keyword>
<dbReference type="InterPro" id="IPR037120">
    <property type="entry name" value="Haem_peroxidase_sf_animal"/>
</dbReference>
<dbReference type="GO" id="GO:0016174">
    <property type="term" value="F:NAD(P)H oxidase H2O2-forming activity"/>
    <property type="evidence" value="ECO:0007669"/>
    <property type="project" value="UniProtKB-EC"/>
</dbReference>
<dbReference type="Pfam" id="PF03098">
    <property type="entry name" value="An_peroxidase"/>
    <property type="match status" value="1"/>
</dbReference>
<dbReference type="InterPro" id="IPR002048">
    <property type="entry name" value="EF_hand_dom"/>
</dbReference>
<evidence type="ECO:0000256" key="5">
    <source>
        <dbReference type="ARBA" id="ARBA00012698"/>
    </source>
</evidence>
<evidence type="ECO:0000256" key="6">
    <source>
        <dbReference type="ARBA" id="ARBA00022534"/>
    </source>
</evidence>
<dbReference type="CDD" id="cd00051">
    <property type="entry name" value="EFh"/>
    <property type="match status" value="1"/>
</dbReference>
<dbReference type="GO" id="GO:0009653">
    <property type="term" value="P:anatomical structure morphogenesis"/>
    <property type="evidence" value="ECO:0007669"/>
    <property type="project" value="UniProtKB-ARBA"/>
</dbReference>
<dbReference type="GO" id="GO:0016175">
    <property type="term" value="F:superoxide-generating NAD(P)H oxidase activity"/>
    <property type="evidence" value="ECO:0007669"/>
    <property type="project" value="UniProtKB-ARBA"/>
</dbReference>
<feature type="transmembrane region" description="Helical" evidence="23">
    <location>
        <begin position="1213"/>
        <end position="1235"/>
    </location>
</feature>
<dbReference type="GO" id="GO:0005509">
    <property type="term" value="F:calcium ion binding"/>
    <property type="evidence" value="ECO:0007669"/>
    <property type="project" value="InterPro"/>
</dbReference>
<evidence type="ECO:0000313" key="27">
    <source>
        <dbReference type="EMBL" id="KAG5839380.1"/>
    </source>
</evidence>
<dbReference type="PRINTS" id="PR00457">
    <property type="entry name" value="ANPEROXIDASE"/>
</dbReference>
<dbReference type="InterPro" id="IPR013130">
    <property type="entry name" value="Fe3_Rdtase_TM_dom"/>
</dbReference>
<evidence type="ECO:0000256" key="17">
    <source>
        <dbReference type="ARBA" id="ARBA00023002"/>
    </source>
</evidence>
<accession>A0A9D3M245</accession>
<dbReference type="PROSITE" id="PS50222">
    <property type="entry name" value="EF_HAND_2"/>
    <property type="match status" value="2"/>
</dbReference>
<comment type="similarity">
    <text evidence="4">In the N-terminal section; belongs to the peroxidase family.</text>
</comment>
<sequence>MDLRNSAPCFFAELLVILMIKTTCCLSSITWEVQRFDGWYNNLANHNRGAAGSPLTRLLPARYSDGVYQPLDEPQLPNTREVSNVAMSGPSGWPSMRNKTVLSVFFGYHVVFEIVDSRHSGCPPEFMDISVPKGDPVFDPNATGKTLLPFQRGQWAKDTSQSPNNPRTQVNHVTAWIDGSSIYGSSSSWCDALRSFSGGRLAMAPLQNLPRQSDHLYFMWNSADPSTGEHGRHGLYEFGNARGNENVFTVAEGIIWFRYHNYLASEMQVQHPSWSDEELFQNARKRVIATFQNIVFYEWLPGYLGSETVPSYPGYQKYVDPGISPEFQAAAMRFGSTMVPPGVYMRNRTCHYRHIINIDGSTAPALRVCNSFWNRKNPNLQVSQDVDDLIMGMASQIAEREDNIIVEDLRDYMYGPLLFSRTDLVALTIQRGRDSGLPSYNQARVAFNLKPVTRWEEINPELNRTSPQLFQDLAALYGNDISKLELFPGGLLESWGAPGPVFSSIILDQFLRIRNGDRFWFENVQNGLFTSEEIEAVRDTTFHDVLIAVTSAEPGDIQKNVFLWEDGDPCPQPQQIHVNHLQPCTNATTLDYFEGSQAGYGITIAALILLPFVCYLFAGLVAYFRKSKFKRFQKMQRAVDSKEELAVGISAAEWQGPKEALRPVALDLDSQRRLLVMDASGSSTLRSLQLGGQSQLDIVLSNNLHRRALLLKVPKEYDLVLFFEDESKRAEFVGRLQCGTPEEELGVAVREMREQELLKEAVTREQRAKIVETFFRHAFAQVLDIEKSDAGDLSAVPCSRTREALQCELTGAELANALGLKPDSLFVDSMFTLADKDGNGYLSFQEFLDVIVIFMKGSPEEKSKLLFTMHDISGDGFLSKEEFSRLLRSFIEISSNCLSKSQADRAIEAMLEAAGFDNKEHITWEDFHFLLRDHEKELQFAQLNVKGMEMQGRRRPHRSQRVSFITTGVLQTNMDNNLTCGSQGKEGPELRRRLPKKAGFSSPHVYVKPRRERYNRSRLQQRIQQFKRFVENYRRHIVCFAIICGITAGVALERCLHYGLLASASGLPETSAVGIIVARGSAAAISFLFPYMLLTVCRNLITLGRETFLNRYIPFDAAIDLHRWMAMAAIVLTVVHTLGHAVNIYIFSICNLSILACLFPKVFFNDGSELPQKWSWWFFQTVPGMTGILLLFVLAVLYVFASRYFRRISFRGFWITHKLYVLVYTLTVVHGSFALLQQPRFYIYLIPPAILFLLDKLISLNRKKVEIPVVKAELLPSGVTYLEFKRPQGFVYRSGQWVRIACLVLGTDEYHPFTLTSAPHEKNLSLHIRAVGPWTTQLREVYAPDMLKQLGENPKLYLDGPFGEGHQEWKSFEVSVLVGGGIGVTPFASILKDLVFKSSVKFRVQCKKVYFIWVTRTQRQFEWVSDIIREVEEQDTQELVSVHIYITQLAEKFDLRTTMLYVCERHFQKVCNRSLFTGLRSVTHFGRPPFLSFLSSLQEVHPEVGKIGVFSCGPPGLTKNVEKACQQMNKRDQTHFMHHFENF</sequence>
<dbReference type="PROSITE" id="PS00018">
    <property type="entry name" value="EF_HAND_1"/>
    <property type="match status" value="2"/>
</dbReference>
<feature type="domain" description="EF-hand" evidence="25">
    <location>
        <begin position="858"/>
        <end position="893"/>
    </location>
</feature>
<feature type="domain" description="FAD-binding FR-type" evidence="26">
    <location>
        <begin position="1262"/>
        <end position="1368"/>
    </location>
</feature>
<feature type="transmembrane region" description="Helical" evidence="23">
    <location>
        <begin position="598"/>
        <end position="624"/>
    </location>
</feature>
<dbReference type="InterPro" id="IPR039261">
    <property type="entry name" value="FNR_nucleotide-bd"/>
</dbReference>
<comment type="subcellular location">
    <subcellularLocation>
        <location evidence="2">Apical cell membrane</location>
        <topology evidence="2">Multi-pass membrane protein</topology>
    </subcellularLocation>
</comment>
<dbReference type="GO" id="GO:0016324">
    <property type="term" value="C:apical plasma membrane"/>
    <property type="evidence" value="ECO:0007669"/>
    <property type="project" value="UniProtKB-SubCell"/>
</dbReference>
<dbReference type="Pfam" id="PF08030">
    <property type="entry name" value="NAD_binding_6"/>
    <property type="match status" value="1"/>
</dbReference>
<dbReference type="SUPFAM" id="SSF63380">
    <property type="entry name" value="Riboflavin synthase domain-like"/>
    <property type="match status" value="1"/>
</dbReference>
<dbReference type="Pfam" id="PF01794">
    <property type="entry name" value="Ferric_reduct"/>
    <property type="match status" value="1"/>
</dbReference>
<keyword evidence="12" id="KW-0677">Repeat</keyword>
<dbReference type="GO" id="GO:0006979">
    <property type="term" value="P:response to oxidative stress"/>
    <property type="evidence" value="ECO:0007669"/>
    <property type="project" value="InterPro"/>
</dbReference>
<feature type="transmembrane region" description="Helical" evidence="23">
    <location>
        <begin position="1145"/>
        <end position="1164"/>
    </location>
</feature>
<reference evidence="27" key="1">
    <citation type="submission" date="2021-01" db="EMBL/GenBank/DDBJ databases">
        <title>A chromosome-scale assembly of European eel, Anguilla anguilla.</title>
        <authorList>
            <person name="Henkel C."/>
            <person name="Jong-Raadsen S.A."/>
            <person name="Dufour S."/>
            <person name="Weltzien F.-A."/>
            <person name="Palstra A.P."/>
            <person name="Pelster B."/>
            <person name="Spaink H.P."/>
            <person name="Van Den Thillart G.E."/>
            <person name="Jansen H."/>
            <person name="Zahm M."/>
            <person name="Klopp C."/>
            <person name="Cedric C."/>
            <person name="Louis A."/>
            <person name="Berthelot C."/>
            <person name="Parey E."/>
            <person name="Roest Crollius H."/>
            <person name="Montfort J."/>
            <person name="Robinson-Rechavi M."/>
            <person name="Bucao C."/>
            <person name="Bouchez O."/>
            <person name="Gislard M."/>
            <person name="Lluch J."/>
            <person name="Milhes M."/>
            <person name="Lampietro C."/>
            <person name="Lopez Roques C."/>
            <person name="Donnadieu C."/>
            <person name="Braasch I."/>
            <person name="Desvignes T."/>
            <person name="Postlethwait J."/>
            <person name="Bobe J."/>
            <person name="Guiguen Y."/>
            <person name="Dirks R."/>
        </authorList>
    </citation>
    <scope>NUCLEOTIDE SEQUENCE</scope>
    <source>
        <strain evidence="27">Tag_6206</strain>
        <tissue evidence="27">Liver</tissue>
    </source>
</reference>
<keyword evidence="15" id="KW-0521">NADP</keyword>
<comment type="catalytic activity">
    <reaction evidence="21">
        <text>NADH + O2 + H(+) = H2O2 + NAD(+)</text>
        <dbReference type="Rhea" id="RHEA:11264"/>
        <dbReference type="ChEBI" id="CHEBI:15378"/>
        <dbReference type="ChEBI" id="CHEBI:15379"/>
        <dbReference type="ChEBI" id="CHEBI:16240"/>
        <dbReference type="ChEBI" id="CHEBI:57540"/>
        <dbReference type="ChEBI" id="CHEBI:57945"/>
        <dbReference type="EC" id="1.6.3.1"/>
    </reaction>
</comment>
<dbReference type="GO" id="GO:0004601">
    <property type="term" value="F:peroxidase activity"/>
    <property type="evidence" value="ECO:0007669"/>
    <property type="project" value="UniProtKB-KW"/>
</dbReference>
<keyword evidence="16 23" id="KW-1133">Transmembrane helix</keyword>
<dbReference type="FunFam" id="1.10.640.10:FF:000004">
    <property type="entry name" value="Dual oxidase 2"/>
    <property type="match status" value="1"/>
</dbReference>
<dbReference type="InterPro" id="IPR010255">
    <property type="entry name" value="Haem_peroxidase_sf"/>
</dbReference>
<dbReference type="FunFam" id="3.40.50.80:FF:000006">
    <property type="entry name" value="Dual oxidase 2"/>
    <property type="match status" value="1"/>
</dbReference>
<keyword evidence="10" id="KW-0479">Metal-binding</keyword>
<evidence type="ECO:0000256" key="4">
    <source>
        <dbReference type="ARBA" id="ARBA00005644"/>
    </source>
</evidence>
<dbReference type="InterPro" id="IPR019791">
    <property type="entry name" value="Haem_peroxidase_animal"/>
</dbReference>
<dbReference type="SUPFAM" id="SSF47473">
    <property type="entry name" value="EF-hand"/>
    <property type="match status" value="1"/>
</dbReference>
<evidence type="ECO:0000256" key="18">
    <source>
        <dbReference type="ARBA" id="ARBA00023136"/>
    </source>
</evidence>
<feature type="domain" description="EF-hand" evidence="25">
    <location>
        <begin position="822"/>
        <end position="857"/>
    </location>
</feature>
<dbReference type="Gene3D" id="1.10.238.10">
    <property type="entry name" value="EF-hand"/>
    <property type="match status" value="1"/>
</dbReference>
<dbReference type="Pfam" id="PF13499">
    <property type="entry name" value="EF-hand_7"/>
    <property type="match status" value="1"/>
</dbReference>
<dbReference type="PANTHER" id="PTHR11972:SF175">
    <property type="entry name" value="NAD(P)H OXIDASE (H2O2-FORMING)"/>
    <property type="match status" value="1"/>
</dbReference>
<evidence type="ECO:0000256" key="7">
    <source>
        <dbReference type="ARBA" id="ARBA00022559"/>
    </source>
</evidence>
<dbReference type="SMART" id="SM00054">
    <property type="entry name" value="EFh"/>
    <property type="match status" value="2"/>
</dbReference>
<dbReference type="SUPFAM" id="SSF48113">
    <property type="entry name" value="Heme-dependent peroxidases"/>
    <property type="match status" value="1"/>
</dbReference>
<dbReference type="InterPro" id="IPR013112">
    <property type="entry name" value="FAD-bd_8"/>
</dbReference>
<keyword evidence="20" id="KW-0376">Hydrogen peroxide</keyword>
<feature type="transmembrane region" description="Helical" evidence="23">
    <location>
        <begin position="1084"/>
        <end position="1101"/>
    </location>
</feature>
<dbReference type="GO" id="GO:0042446">
    <property type="term" value="P:hormone biosynthetic process"/>
    <property type="evidence" value="ECO:0007669"/>
    <property type="project" value="UniProtKB-KW"/>
</dbReference>
<keyword evidence="14" id="KW-0106">Calcium</keyword>
<dbReference type="GO" id="GO:0043020">
    <property type="term" value="C:NADPH oxidase complex"/>
    <property type="evidence" value="ECO:0007669"/>
    <property type="project" value="TreeGrafter"/>
</dbReference>
<dbReference type="Gene3D" id="3.40.50.80">
    <property type="entry name" value="Nucleotide-binding domain of ferredoxin-NADP reductase (FNR) module"/>
    <property type="match status" value="1"/>
</dbReference>
<comment type="function">
    <text evidence="1">Generates hydrogen peroxide which is required for the activity of thyroid peroxidase/TPO and lactoperoxidase/LPO. Plays a role in thyroid hormones synthesis and lactoperoxidase-mediated antimicrobial defense at the surface of mucosa. May have its own peroxidase activity through its N-terminal peroxidase-like domain.</text>
</comment>
<dbReference type="InterPro" id="IPR011992">
    <property type="entry name" value="EF-hand-dom_pair"/>
</dbReference>
<dbReference type="InterPro" id="IPR017927">
    <property type="entry name" value="FAD-bd_FR_type"/>
</dbReference>
<dbReference type="GO" id="GO:0042554">
    <property type="term" value="P:superoxide anion generation"/>
    <property type="evidence" value="ECO:0007669"/>
    <property type="project" value="TreeGrafter"/>
</dbReference>
<evidence type="ECO:0000256" key="10">
    <source>
        <dbReference type="ARBA" id="ARBA00022723"/>
    </source>
</evidence>
<dbReference type="PROSITE" id="PS50292">
    <property type="entry name" value="PEROXIDASE_3"/>
    <property type="match status" value="1"/>
</dbReference>
<dbReference type="EC" id="1.6.3.1" evidence="5"/>
<organism evidence="27 28">
    <name type="scientific">Anguilla anguilla</name>
    <name type="common">European freshwater eel</name>
    <name type="synonym">Muraena anguilla</name>
    <dbReference type="NCBI Taxonomy" id="7936"/>
    <lineage>
        <taxon>Eukaryota</taxon>
        <taxon>Metazoa</taxon>
        <taxon>Chordata</taxon>
        <taxon>Craniata</taxon>
        <taxon>Vertebrata</taxon>
        <taxon>Euteleostomi</taxon>
        <taxon>Actinopterygii</taxon>
        <taxon>Neopterygii</taxon>
        <taxon>Teleostei</taxon>
        <taxon>Anguilliformes</taxon>
        <taxon>Anguillidae</taxon>
        <taxon>Anguilla</taxon>
    </lineage>
</organism>
<protein>
    <recommendedName>
        <fullName evidence="5">NAD(P)H oxidase (H2O2-forming)</fullName>
        <ecNumber evidence="5">1.6.3.1</ecNumber>
    </recommendedName>
</protein>
<evidence type="ECO:0000256" key="19">
    <source>
        <dbReference type="ARBA" id="ARBA00023180"/>
    </source>
</evidence>
<evidence type="ECO:0000256" key="20">
    <source>
        <dbReference type="ARBA" id="ARBA00023324"/>
    </source>
</evidence>
<dbReference type="InterPro" id="IPR034821">
    <property type="entry name" value="DUOX_peroxidase"/>
</dbReference>
<evidence type="ECO:0000256" key="2">
    <source>
        <dbReference type="ARBA" id="ARBA00004424"/>
    </source>
</evidence>
<name>A0A9D3M245_ANGAN</name>
<dbReference type="GO" id="GO:0042744">
    <property type="term" value="P:hydrogen peroxide catabolic process"/>
    <property type="evidence" value="ECO:0007669"/>
    <property type="project" value="UniProtKB-KW"/>
</dbReference>
<keyword evidence="8" id="KW-0285">Flavoprotein</keyword>
<dbReference type="Gene3D" id="1.10.640.10">
    <property type="entry name" value="Haem peroxidase domain superfamily, animal type"/>
    <property type="match status" value="1"/>
</dbReference>
<dbReference type="GO" id="GO:0042742">
    <property type="term" value="P:defense response to bacterium"/>
    <property type="evidence" value="ECO:0007669"/>
    <property type="project" value="UniProtKB-ARBA"/>
</dbReference>
<feature type="transmembrane region" description="Helical" evidence="23">
    <location>
        <begin position="1176"/>
        <end position="1201"/>
    </location>
</feature>
<evidence type="ECO:0000256" key="15">
    <source>
        <dbReference type="ARBA" id="ARBA00022857"/>
    </source>
</evidence>
<dbReference type="InterPro" id="IPR013121">
    <property type="entry name" value="Fe_red_NAD-bd_6"/>
</dbReference>
<keyword evidence="18 23" id="KW-0472">Membrane</keyword>
<dbReference type="PANTHER" id="PTHR11972">
    <property type="entry name" value="NADPH OXIDASE"/>
    <property type="match status" value="1"/>
</dbReference>
<dbReference type="InterPro" id="IPR050369">
    <property type="entry name" value="RBOH/FRE"/>
</dbReference>
<keyword evidence="9 23" id="KW-0812">Transmembrane</keyword>
<dbReference type="FunFam" id="2.40.30.10:FF:000059">
    <property type="entry name" value="dual oxidase isoform X1"/>
    <property type="match status" value="1"/>
</dbReference>
<dbReference type="EMBL" id="JAFIRN010000011">
    <property type="protein sequence ID" value="KAG5839380.1"/>
    <property type="molecule type" value="Genomic_DNA"/>
</dbReference>
<proteinExistence type="inferred from homology"/>
<evidence type="ECO:0000256" key="8">
    <source>
        <dbReference type="ARBA" id="ARBA00022630"/>
    </source>
</evidence>
<evidence type="ECO:0000256" key="11">
    <source>
        <dbReference type="ARBA" id="ARBA00022729"/>
    </source>
</evidence>
<evidence type="ECO:0000256" key="3">
    <source>
        <dbReference type="ARBA" id="ARBA00005197"/>
    </source>
</evidence>
<evidence type="ECO:0000256" key="24">
    <source>
        <dbReference type="SAM" id="SignalP"/>
    </source>
</evidence>
<dbReference type="SUPFAM" id="SSF52343">
    <property type="entry name" value="Ferredoxin reductase-like, C-terminal NADP-linked domain"/>
    <property type="match status" value="1"/>
</dbReference>
<evidence type="ECO:0000313" key="28">
    <source>
        <dbReference type="Proteomes" id="UP001044222"/>
    </source>
</evidence>
<dbReference type="Proteomes" id="UP001044222">
    <property type="component" value="Chromosome 11"/>
</dbReference>
<feature type="chain" id="PRO_5038559946" description="NAD(P)H oxidase (H2O2-forming)" evidence="24">
    <location>
        <begin position="28"/>
        <end position="1543"/>
    </location>
</feature>
<keyword evidence="6" id="KW-0893">Thyroid hormones biosynthesis</keyword>
<evidence type="ECO:0000256" key="12">
    <source>
        <dbReference type="ARBA" id="ARBA00022737"/>
    </source>
</evidence>
<keyword evidence="19" id="KW-0325">Glycoprotein</keyword>
<dbReference type="PROSITE" id="PS51384">
    <property type="entry name" value="FAD_FR"/>
    <property type="match status" value="1"/>
</dbReference>
<evidence type="ECO:0000256" key="13">
    <source>
        <dbReference type="ARBA" id="ARBA00022827"/>
    </source>
</evidence>
<dbReference type="SFLD" id="SFLDS00052">
    <property type="entry name" value="Ferric_Reductase_Domain"/>
    <property type="match status" value="1"/>
</dbReference>
<comment type="pathway">
    <text evidence="3">Hormone biosynthesis; thyroid hormone biosynthesis.</text>
</comment>
<dbReference type="Pfam" id="PF08022">
    <property type="entry name" value="FAD_binding_8"/>
    <property type="match status" value="1"/>
</dbReference>
<keyword evidence="7" id="KW-0575">Peroxidase</keyword>
<feature type="signal peptide" evidence="24">
    <location>
        <begin position="1"/>
        <end position="27"/>
    </location>
</feature>
<evidence type="ECO:0000256" key="9">
    <source>
        <dbReference type="ARBA" id="ARBA00022692"/>
    </source>
</evidence>
<dbReference type="SFLD" id="SFLDG01168">
    <property type="entry name" value="Ferric_reductase_subgroup_(FRE"/>
    <property type="match status" value="1"/>
</dbReference>
<dbReference type="SFLD" id="SFLDG01169">
    <property type="entry name" value="NADPH_oxidase_subgroup_(NOX)"/>
    <property type="match status" value="1"/>
</dbReference>
<evidence type="ECO:0000256" key="23">
    <source>
        <dbReference type="SAM" id="Phobius"/>
    </source>
</evidence>
<evidence type="ECO:0000256" key="14">
    <source>
        <dbReference type="ARBA" id="ARBA00022837"/>
    </source>
</evidence>
<dbReference type="CDD" id="cd06186">
    <property type="entry name" value="NOX_Duox_like_FAD_NADP"/>
    <property type="match status" value="1"/>
</dbReference>
<feature type="transmembrane region" description="Helical" evidence="23">
    <location>
        <begin position="1033"/>
        <end position="1052"/>
    </location>
</feature>
<dbReference type="GO" id="GO:0020037">
    <property type="term" value="F:heme binding"/>
    <property type="evidence" value="ECO:0007669"/>
    <property type="project" value="InterPro"/>
</dbReference>